<feature type="transmembrane region" description="Helical" evidence="6">
    <location>
        <begin position="122"/>
        <end position="141"/>
    </location>
</feature>
<dbReference type="InterPro" id="IPR050189">
    <property type="entry name" value="MFS_Efflux_Transporters"/>
</dbReference>
<feature type="transmembrane region" description="Helical" evidence="6">
    <location>
        <begin position="25"/>
        <end position="45"/>
    </location>
</feature>
<feature type="transmembrane region" description="Helical" evidence="6">
    <location>
        <begin position="65"/>
        <end position="83"/>
    </location>
</feature>
<sequence>MQLPSSAASPASPAAAEAAASTETVSALSIAALALAAFGSGVSLRVNDALLPRLAGEFHVTLAEAAQVVSVFAIAYGLAQLFFGPTGERHGKYRVIAWGCIGCALASALCGVAPGFDALRALRGLAGVTSAAIIPLSMAWIGDVVPYEKRQPVLARFLIGQILGLSAGVWLGGFAADHLGWRVPYFILAALFTVVSVALFIVERGLPAHARKRQPPGAGSALGRMAGDFGYVLSQRWARVILVSVFLEAVALYGPFAFIAAHLHERFNLSLSAAGSLLMLFGFGGFIFALASGRLVSRLGEVGLARWGGSFMAVSMTLVAFAPHWALAVPGCLGMGLGFYMLHNTLQVNATQMAPQRRGPAVSAFASLFFLGQSAGVVIAGWLMARWGSTVTIALGAAGVLAVAWVFGGLRAGKGA</sequence>
<evidence type="ECO:0000313" key="8">
    <source>
        <dbReference type="EMBL" id="MDZ5458213.1"/>
    </source>
</evidence>
<dbReference type="Proteomes" id="UP001293718">
    <property type="component" value="Unassembled WGS sequence"/>
</dbReference>
<dbReference type="EMBL" id="JAXOJX010000027">
    <property type="protein sequence ID" value="MDZ5458213.1"/>
    <property type="molecule type" value="Genomic_DNA"/>
</dbReference>
<dbReference type="InterPro" id="IPR011701">
    <property type="entry name" value="MFS"/>
</dbReference>
<evidence type="ECO:0000256" key="6">
    <source>
        <dbReference type="SAM" id="Phobius"/>
    </source>
</evidence>
<comment type="caution">
    <text evidence="8">The sequence shown here is derived from an EMBL/GenBank/DDBJ whole genome shotgun (WGS) entry which is preliminary data.</text>
</comment>
<accession>A0ABU5IH01</accession>
<dbReference type="Gene3D" id="1.20.1250.20">
    <property type="entry name" value="MFS general substrate transporter like domains"/>
    <property type="match status" value="1"/>
</dbReference>
<feature type="transmembrane region" description="Helical" evidence="6">
    <location>
        <begin position="327"/>
        <end position="343"/>
    </location>
</feature>
<feature type="transmembrane region" description="Helical" evidence="6">
    <location>
        <begin position="391"/>
        <end position="410"/>
    </location>
</feature>
<feature type="transmembrane region" description="Helical" evidence="6">
    <location>
        <begin position="183"/>
        <end position="202"/>
    </location>
</feature>
<dbReference type="PANTHER" id="PTHR43124:SF3">
    <property type="entry name" value="CHLORAMPHENICOL EFFLUX PUMP RV0191"/>
    <property type="match status" value="1"/>
</dbReference>
<proteinExistence type="predicted"/>
<feature type="transmembrane region" description="Helical" evidence="6">
    <location>
        <begin position="240"/>
        <end position="263"/>
    </location>
</feature>
<evidence type="ECO:0000256" key="3">
    <source>
        <dbReference type="ARBA" id="ARBA00022692"/>
    </source>
</evidence>
<dbReference type="CDD" id="cd17324">
    <property type="entry name" value="MFS_NepI_like"/>
    <property type="match status" value="1"/>
</dbReference>
<keyword evidence="9" id="KW-1185">Reference proteome</keyword>
<evidence type="ECO:0000259" key="7">
    <source>
        <dbReference type="PROSITE" id="PS50850"/>
    </source>
</evidence>
<dbReference type="PANTHER" id="PTHR43124">
    <property type="entry name" value="PURINE EFFLUX PUMP PBUE"/>
    <property type="match status" value="1"/>
</dbReference>
<feature type="transmembrane region" description="Helical" evidence="6">
    <location>
        <begin position="269"/>
        <end position="291"/>
    </location>
</feature>
<evidence type="ECO:0000313" key="9">
    <source>
        <dbReference type="Proteomes" id="UP001293718"/>
    </source>
</evidence>
<organism evidence="8 9">
    <name type="scientific">Azohydromonas lata</name>
    <dbReference type="NCBI Taxonomy" id="45677"/>
    <lineage>
        <taxon>Bacteria</taxon>
        <taxon>Pseudomonadati</taxon>
        <taxon>Pseudomonadota</taxon>
        <taxon>Betaproteobacteria</taxon>
        <taxon>Burkholderiales</taxon>
        <taxon>Sphaerotilaceae</taxon>
        <taxon>Azohydromonas</taxon>
    </lineage>
</organism>
<feature type="transmembrane region" description="Helical" evidence="6">
    <location>
        <begin position="95"/>
        <end position="116"/>
    </location>
</feature>
<dbReference type="PROSITE" id="PS50850">
    <property type="entry name" value="MFS"/>
    <property type="match status" value="1"/>
</dbReference>
<dbReference type="InterPro" id="IPR036259">
    <property type="entry name" value="MFS_trans_sf"/>
</dbReference>
<evidence type="ECO:0000256" key="4">
    <source>
        <dbReference type="ARBA" id="ARBA00022989"/>
    </source>
</evidence>
<dbReference type="InterPro" id="IPR020846">
    <property type="entry name" value="MFS_dom"/>
</dbReference>
<gene>
    <name evidence="8" type="ORF">SM757_16685</name>
</gene>
<feature type="transmembrane region" description="Helical" evidence="6">
    <location>
        <begin position="153"/>
        <end position="171"/>
    </location>
</feature>
<name>A0ABU5IH01_9BURK</name>
<keyword evidence="2" id="KW-1003">Cell membrane</keyword>
<feature type="domain" description="Major facilitator superfamily (MFS) profile" evidence="7">
    <location>
        <begin position="29"/>
        <end position="414"/>
    </location>
</feature>
<dbReference type="RefSeq" id="WP_322466356.1">
    <property type="nucleotide sequence ID" value="NZ_JAXOJX010000027.1"/>
</dbReference>
<feature type="transmembrane region" description="Helical" evidence="6">
    <location>
        <begin position="364"/>
        <end position="385"/>
    </location>
</feature>
<protein>
    <submittedName>
        <fullName evidence="8">MFS transporter</fullName>
    </submittedName>
</protein>
<evidence type="ECO:0000256" key="5">
    <source>
        <dbReference type="ARBA" id="ARBA00023136"/>
    </source>
</evidence>
<reference evidence="8 9" key="1">
    <citation type="submission" date="2023-11" db="EMBL/GenBank/DDBJ databases">
        <title>Draft genome of Azohydromonas lata strain H1 (DSM1123), a polyhydroxyalkanoate producer.</title>
        <authorList>
            <person name="Traversa D."/>
            <person name="D'Addabbo P."/>
            <person name="Pazzani C."/>
            <person name="Manzari C."/>
            <person name="Chiara M."/>
            <person name="Scrascia M."/>
        </authorList>
    </citation>
    <scope>NUCLEOTIDE SEQUENCE [LARGE SCALE GENOMIC DNA]</scope>
    <source>
        <strain evidence="8 9">H1</strain>
    </source>
</reference>
<evidence type="ECO:0000256" key="1">
    <source>
        <dbReference type="ARBA" id="ARBA00004651"/>
    </source>
</evidence>
<keyword evidence="5 6" id="KW-0472">Membrane</keyword>
<comment type="subcellular location">
    <subcellularLocation>
        <location evidence="1">Cell membrane</location>
        <topology evidence="1">Multi-pass membrane protein</topology>
    </subcellularLocation>
</comment>
<dbReference type="Pfam" id="PF07690">
    <property type="entry name" value="MFS_1"/>
    <property type="match status" value="1"/>
</dbReference>
<keyword evidence="4 6" id="KW-1133">Transmembrane helix</keyword>
<dbReference type="SUPFAM" id="SSF103473">
    <property type="entry name" value="MFS general substrate transporter"/>
    <property type="match status" value="1"/>
</dbReference>
<keyword evidence="3 6" id="KW-0812">Transmembrane</keyword>
<evidence type="ECO:0000256" key="2">
    <source>
        <dbReference type="ARBA" id="ARBA00022475"/>
    </source>
</evidence>